<reference evidence="3 4" key="1">
    <citation type="submission" date="2019-01" db="EMBL/GenBank/DDBJ databases">
        <title>Genome sequencing of the rare red list fungi Fomitopsis rosea.</title>
        <authorList>
            <person name="Buettner E."/>
            <person name="Kellner H."/>
        </authorList>
    </citation>
    <scope>NUCLEOTIDE SEQUENCE [LARGE SCALE GENOMIC DNA]</scope>
    <source>
        <strain evidence="3 4">DSM 105464</strain>
    </source>
</reference>
<feature type="domain" description="Fungal-type protein kinase" evidence="2">
    <location>
        <begin position="402"/>
        <end position="633"/>
    </location>
</feature>
<sequence>MDCSATVVATQIGDPASHGQVQLSHPSRAISTNYHALTPDLRRLRTLQHRLREGAMVWKAEYAAELRPYISQLPFDEFMERFMPGPDLPVALARDAVDTLEAKAKERKSWWLVCQKICEMAQPIFDNCPEGERLVAKHTGNFRDNTDDEDPSGYLKVDVSVYPAHEDAVNDCTDPDDDDSDSYTDNTDWGAYEEDIPVLDTPEARTRWAWISLAIIVKMRHKASPFEFMNDMTESFLRYNPRGNGKADRSLGYLAECVSKVFRRQHRLHCFTIYVCKGKARVVRWDRAGAVVSTPIDFVEDPRPLQMVFWRYACMTQVQRGFDPTVSLATKAEIDAMRACQAPNEWADKCREDALSQPGWPVYKVKMPAESFVDQRDFKPLLDDMIIKTRNTIDDRMPTGEEPCFLVGKPFHASEWPIGRGYRSYVTYEVALDRLVVMKDYWRPDTPGLIPEGEALATLRRNGVQKVPTPIAAGCVTSDSGDVQATYAQDYWPAYRGAKSKPPVQRHYRLVIEEIGCPLELHQSAELLASYLYEAIDAHRQAWELVRILHRDINPRNILIYDVDTPGGCMTISILDGWDVCQTEEFINAVTASRPGRAGTWQFMSARLLSKPAKKHEVEDDLESFVYVLWWMCHRFYTPELHLRPLLRYIATTYDSWHDTHKQEPVGGGWKSSLMSNGGTGVMGRFRSDTGTPLDGLLDELNSICRDHYAYVEHRERVDEGHVEYDRGPIYAMARPCRPPRRRKGSSPSSSLSAWKQPELVPFPWLADHAAMLDAFACALSAPAREWAAVVKTGDTLHKVDPTQESDWEFYEGRRPDYECDSESIHSSGSESAASEDDNGA</sequence>
<dbReference type="AlphaFoldDB" id="A0A4Y9YL69"/>
<evidence type="ECO:0000259" key="2">
    <source>
        <dbReference type="Pfam" id="PF17667"/>
    </source>
</evidence>
<dbReference type="Pfam" id="PF17667">
    <property type="entry name" value="Pkinase_fungal"/>
    <property type="match status" value="2"/>
</dbReference>
<dbReference type="Proteomes" id="UP000298390">
    <property type="component" value="Unassembled WGS sequence"/>
</dbReference>
<evidence type="ECO:0000313" key="4">
    <source>
        <dbReference type="Proteomes" id="UP000298390"/>
    </source>
</evidence>
<gene>
    <name evidence="3" type="ORF">EVJ58_g3806</name>
</gene>
<dbReference type="InterPro" id="IPR011009">
    <property type="entry name" value="Kinase-like_dom_sf"/>
</dbReference>
<feature type="region of interest" description="Disordered" evidence="1">
    <location>
        <begin position="819"/>
        <end position="841"/>
    </location>
</feature>
<name>A0A4Y9YL69_9APHY</name>
<feature type="domain" description="Fungal-type protein kinase" evidence="2">
    <location>
        <begin position="248"/>
        <end position="330"/>
    </location>
</feature>
<protein>
    <recommendedName>
        <fullName evidence="2">Fungal-type protein kinase domain-containing protein</fullName>
    </recommendedName>
</protein>
<proteinExistence type="predicted"/>
<dbReference type="InterPro" id="IPR040976">
    <property type="entry name" value="Pkinase_fungal"/>
</dbReference>
<dbReference type="SUPFAM" id="SSF56112">
    <property type="entry name" value="Protein kinase-like (PK-like)"/>
    <property type="match status" value="1"/>
</dbReference>
<dbReference type="EMBL" id="SEKV01000162">
    <property type="protein sequence ID" value="TFY62538.1"/>
    <property type="molecule type" value="Genomic_DNA"/>
</dbReference>
<accession>A0A4Y9YL69</accession>
<evidence type="ECO:0000313" key="3">
    <source>
        <dbReference type="EMBL" id="TFY62538.1"/>
    </source>
</evidence>
<dbReference type="PANTHER" id="PTHR38248:SF2">
    <property type="entry name" value="FUNK1 11"/>
    <property type="match status" value="1"/>
</dbReference>
<comment type="caution">
    <text evidence="3">The sequence shown here is derived from an EMBL/GenBank/DDBJ whole genome shotgun (WGS) entry which is preliminary data.</text>
</comment>
<dbReference type="Gene3D" id="1.10.510.10">
    <property type="entry name" value="Transferase(Phosphotransferase) domain 1"/>
    <property type="match status" value="1"/>
</dbReference>
<evidence type="ECO:0000256" key="1">
    <source>
        <dbReference type="SAM" id="MobiDB-lite"/>
    </source>
</evidence>
<dbReference type="PANTHER" id="PTHR38248">
    <property type="entry name" value="FUNK1 6"/>
    <property type="match status" value="1"/>
</dbReference>
<organism evidence="3 4">
    <name type="scientific">Rhodofomes roseus</name>
    <dbReference type="NCBI Taxonomy" id="34475"/>
    <lineage>
        <taxon>Eukaryota</taxon>
        <taxon>Fungi</taxon>
        <taxon>Dikarya</taxon>
        <taxon>Basidiomycota</taxon>
        <taxon>Agaricomycotina</taxon>
        <taxon>Agaricomycetes</taxon>
        <taxon>Polyporales</taxon>
        <taxon>Rhodofomes</taxon>
    </lineage>
</organism>